<dbReference type="SUPFAM" id="SSF55073">
    <property type="entry name" value="Nucleotide cyclase"/>
    <property type="match status" value="1"/>
</dbReference>
<dbReference type="InterPro" id="IPR001633">
    <property type="entry name" value="EAL_dom"/>
</dbReference>
<dbReference type="eggNOG" id="COG2770">
    <property type="taxonomic scope" value="Bacteria"/>
</dbReference>
<keyword evidence="1" id="KW-1133">Transmembrane helix</keyword>
<keyword evidence="5" id="KW-0808">Transferase</keyword>
<dbReference type="KEGG" id="aal:EP13_09225"/>
<dbReference type="RefSeq" id="WP_044056999.1">
    <property type="nucleotide sequence ID" value="NZ_CBCSKJ010000003.1"/>
</dbReference>
<protein>
    <submittedName>
        <fullName evidence="5">Histidine kinase</fullName>
    </submittedName>
</protein>
<dbReference type="GO" id="GO:0016301">
    <property type="term" value="F:kinase activity"/>
    <property type="evidence" value="ECO:0007669"/>
    <property type="project" value="UniProtKB-KW"/>
</dbReference>
<dbReference type="GO" id="GO:0016020">
    <property type="term" value="C:membrane"/>
    <property type="evidence" value="ECO:0007669"/>
    <property type="project" value="InterPro"/>
</dbReference>
<dbReference type="CDD" id="cd06225">
    <property type="entry name" value="HAMP"/>
    <property type="match status" value="1"/>
</dbReference>
<name>A0A075P1N1_9ALTE</name>
<evidence type="ECO:0000313" key="6">
    <source>
        <dbReference type="Proteomes" id="UP000056090"/>
    </source>
</evidence>
<proteinExistence type="predicted"/>
<reference evidence="5 6" key="1">
    <citation type="submission" date="2014-06" db="EMBL/GenBank/DDBJ databases">
        <title>Genomes of Alteromonas australica, a world apart.</title>
        <authorList>
            <person name="Gonzaga A."/>
            <person name="Lopez-Perez M."/>
            <person name="Rodriguez-Valera F."/>
        </authorList>
    </citation>
    <scope>NUCLEOTIDE SEQUENCE [LARGE SCALE GENOMIC DNA]</scope>
    <source>
        <strain evidence="5 6">H 17</strain>
    </source>
</reference>
<dbReference type="NCBIfam" id="TIGR00254">
    <property type="entry name" value="GGDEF"/>
    <property type="match status" value="1"/>
</dbReference>
<dbReference type="InterPro" id="IPR000160">
    <property type="entry name" value="GGDEF_dom"/>
</dbReference>
<dbReference type="SUPFAM" id="SSF158472">
    <property type="entry name" value="HAMP domain-like"/>
    <property type="match status" value="1"/>
</dbReference>
<evidence type="ECO:0000259" key="2">
    <source>
        <dbReference type="PROSITE" id="PS50883"/>
    </source>
</evidence>
<feature type="transmembrane region" description="Helical" evidence="1">
    <location>
        <begin position="12"/>
        <end position="29"/>
    </location>
</feature>
<dbReference type="PANTHER" id="PTHR33121">
    <property type="entry name" value="CYCLIC DI-GMP PHOSPHODIESTERASE PDEF"/>
    <property type="match status" value="1"/>
</dbReference>
<dbReference type="PROSITE" id="PS50887">
    <property type="entry name" value="GGDEF"/>
    <property type="match status" value="1"/>
</dbReference>
<dbReference type="GO" id="GO:0007165">
    <property type="term" value="P:signal transduction"/>
    <property type="evidence" value="ECO:0007669"/>
    <property type="project" value="InterPro"/>
</dbReference>
<keyword evidence="1" id="KW-0812">Transmembrane</keyword>
<dbReference type="PROSITE" id="PS50883">
    <property type="entry name" value="EAL"/>
    <property type="match status" value="1"/>
</dbReference>
<dbReference type="CDD" id="cd01948">
    <property type="entry name" value="EAL"/>
    <property type="match status" value="1"/>
</dbReference>
<dbReference type="Gene3D" id="6.10.340.10">
    <property type="match status" value="1"/>
</dbReference>
<organism evidence="5 6">
    <name type="scientific">Alteromonas australica</name>
    <dbReference type="NCBI Taxonomy" id="589873"/>
    <lineage>
        <taxon>Bacteria</taxon>
        <taxon>Pseudomonadati</taxon>
        <taxon>Pseudomonadota</taxon>
        <taxon>Gammaproteobacteria</taxon>
        <taxon>Alteromonadales</taxon>
        <taxon>Alteromonadaceae</taxon>
        <taxon>Alteromonas/Salinimonas group</taxon>
        <taxon>Alteromonas</taxon>
    </lineage>
</organism>
<dbReference type="SMART" id="SM00267">
    <property type="entry name" value="GGDEF"/>
    <property type="match status" value="1"/>
</dbReference>
<keyword evidence="1" id="KW-0472">Membrane</keyword>
<dbReference type="SMART" id="SM00052">
    <property type="entry name" value="EAL"/>
    <property type="match status" value="1"/>
</dbReference>
<feature type="transmembrane region" description="Helical" evidence="1">
    <location>
        <begin position="265"/>
        <end position="286"/>
    </location>
</feature>
<dbReference type="SUPFAM" id="SSF141868">
    <property type="entry name" value="EAL domain-like"/>
    <property type="match status" value="1"/>
</dbReference>
<feature type="domain" description="GGDEF" evidence="4">
    <location>
        <begin position="372"/>
        <end position="498"/>
    </location>
</feature>
<feature type="domain" description="EAL" evidence="2">
    <location>
        <begin position="506"/>
        <end position="761"/>
    </location>
</feature>
<keyword evidence="6" id="KW-1185">Reference proteome</keyword>
<dbReference type="EMBL" id="CP008849">
    <property type="protein sequence ID" value="AIF98845.1"/>
    <property type="molecule type" value="Genomic_DNA"/>
</dbReference>
<dbReference type="Pfam" id="PF00990">
    <property type="entry name" value="GGDEF"/>
    <property type="match status" value="1"/>
</dbReference>
<dbReference type="PROSITE" id="PS50885">
    <property type="entry name" value="HAMP"/>
    <property type="match status" value="1"/>
</dbReference>
<evidence type="ECO:0000259" key="4">
    <source>
        <dbReference type="PROSITE" id="PS50887"/>
    </source>
</evidence>
<dbReference type="CDD" id="cd01949">
    <property type="entry name" value="GGDEF"/>
    <property type="match status" value="1"/>
</dbReference>
<dbReference type="Gene3D" id="3.20.20.450">
    <property type="entry name" value="EAL domain"/>
    <property type="match status" value="1"/>
</dbReference>
<dbReference type="GeneID" id="78255093"/>
<keyword evidence="5" id="KW-0418">Kinase</keyword>
<dbReference type="Pfam" id="PF00672">
    <property type="entry name" value="HAMP"/>
    <property type="match status" value="1"/>
</dbReference>
<evidence type="ECO:0000259" key="3">
    <source>
        <dbReference type="PROSITE" id="PS50885"/>
    </source>
</evidence>
<dbReference type="AlphaFoldDB" id="A0A075P1N1"/>
<dbReference type="Pfam" id="PF00563">
    <property type="entry name" value="EAL"/>
    <property type="match status" value="1"/>
</dbReference>
<accession>A0A075P1N1</accession>
<dbReference type="SMART" id="SM00304">
    <property type="entry name" value="HAMP"/>
    <property type="match status" value="1"/>
</dbReference>
<dbReference type="InterPro" id="IPR050706">
    <property type="entry name" value="Cyclic-di-GMP_PDE-like"/>
</dbReference>
<dbReference type="InterPro" id="IPR003660">
    <property type="entry name" value="HAMP_dom"/>
</dbReference>
<gene>
    <name evidence="5" type="ORF">EP13_09225</name>
</gene>
<evidence type="ECO:0000256" key="1">
    <source>
        <dbReference type="SAM" id="Phobius"/>
    </source>
</evidence>
<dbReference type="InterPro" id="IPR029787">
    <property type="entry name" value="Nucleotide_cyclase"/>
</dbReference>
<dbReference type="InterPro" id="IPR035919">
    <property type="entry name" value="EAL_sf"/>
</dbReference>
<feature type="domain" description="HAMP" evidence="3">
    <location>
        <begin position="287"/>
        <end position="340"/>
    </location>
</feature>
<dbReference type="GO" id="GO:0071111">
    <property type="term" value="F:cyclic-guanylate-specific phosphodiesterase activity"/>
    <property type="evidence" value="ECO:0007669"/>
    <property type="project" value="InterPro"/>
</dbReference>
<dbReference type="Proteomes" id="UP000056090">
    <property type="component" value="Chromosome"/>
</dbReference>
<dbReference type="InterPro" id="IPR043128">
    <property type="entry name" value="Rev_trsase/Diguanyl_cyclase"/>
</dbReference>
<dbReference type="Gene3D" id="3.30.70.270">
    <property type="match status" value="1"/>
</dbReference>
<evidence type="ECO:0000313" key="5">
    <source>
        <dbReference type="EMBL" id="AIF98845.1"/>
    </source>
</evidence>
<sequence>MQISLRQSLFRTLLGGILVAAFLIMASVWESANSLVQQNINQDIAVTEKVLHRLIDDRQAIVKSVSNVLLRSYDFRRAVGTEDTPSIEAAFTSYAKRINTDVIALVDLNHNVVASYTDLFTPNEQLKASTALAAKGYESGFFLINDRLLQLNLYRVEIPTLRYYLIIGIEFDSALLEDLRRLVEADIIISGKGDQGIIASTLVDEQARSILNAQESPSWLDVTFTNQLTYMRRSVTLSSMGTLPVDITIAIDVSEAYQSFTHIQLSILIFTLIAILVALGFSMILARNVSGPVSNLVNAVNRVAAGNYGAILSKPSRLKEISALATAVDSMQDSIKHREKRIRYQAQHDVLTGLFNRNYVEQYFESQINSNKSVQVLAITVIGFRTINDLYGYSNGDTALKTLAERLMRWPGTSARLAGGEILYISESRLDEAQLETLKHILEQPVESNLIAIPIKIAMAVISCPSDADNSEELFRKINIVSDEAIHTGQWCVHYRADLEARYVRRLTITTELKRALASEQSELSMVYQPKVDLSTMKVCSMEALIRWNNAVLGFVPPDEFITIAEQAGLIEQVTSWVMRRTIEDLSYFRVKGYRFTVAMNLSTQDIQNKPLLNKLVNLLTEFALYPSSLELEITESDLVADASLAIENLNALTSRGFHFAIDDFGTGYSSLAYLKNLPVNTIKIDKSFILSLATDENDQQIVHTVLGLADAFNLKVVAEGVEDEVSMNILKDWGCDIAQGYFISRPLPRADLEAWLENSPFGE</sequence>
<dbReference type="PANTHER" id="PTHR33121:SF19">
    <property type="entry name" value="CYCLIC DI-GMP PHOSPHODIESTERASE PA2567"/>
    <property type="match status" value="1"/>
</dbReference>
<dbReference type="eggNOG" id="COG5001">
    <property type="taxonomic scope" value="Bacteria"/>
</dbReference>